<dbReference type="EMBL" id="CACRZD030000002">
    <property type="protein sequence ID" value="CAA6656582.1"/>
    <property type="molecule type" value="Genomic_DNA"/>
</dbReference>
<name>A0A7I8II71_SPIIN</name>
<dbReference type="InterPro" id="IPR025724">
    <property type="entry name" value="GAG-pre-integrase_dom"/>
</dbReference>
<dbReference type="AlphaFoldDB" id="A0A7I8II71"/>
<gene>
    <name evidence="2" type="ORF">SI7747_02003122</name>
</gene>
<evidence type="ECO:0000313" key="3">
    <source>
        <dbReference type="Proteomes" id="UP001189122"/>
    </source>
</evidence>
<dbReference type="Proteomes" id="UP001189122">
    <property type="component" value="Unassembled WGS sequence"/>
</dbReference>
<keyword evidence="3" id="KW-1185">Reference proteome</keyword>
<organism evidence="2">
    <name type="scientific">Spirodela intermedia</name>
    <name type="common">Intermediate duckweed</name>
    <dbReference type="NCBI Taxonomy" id="51605"/>
    <lineage>
        <taxon>Eukaryota</taxon>
        <taxon>Viridiplantae</taxon>
        <taxon>Streptophyta</taxon>
        <taxon>Embryophyta</taxon>
        <taxon>Tracheophyta</taxon>
        <taxon>Spermatophyta</taxon>
        <taxon>Magnoliopsida</taxon>
        <taxon>Liliopsida</taxon>
        <taxon>Araceae</taxon>
        <taxon>Lemnoideae</taxon>
        <taxon>Spirodela</taxon>
    </lineage>
</organism>
<protein>
    <recommendedName>
        <fullName evidence="1">GAG-pre-integrase domain-containing protein</fullName>
    </recommendedName>
</protein>
<dbReference type="Pfam" id="PF13976">
    <property type="entry name" value="gag_pre-integrs"/>
    <property type="match status" value="1"/>
</dbReference>
<proteinExistence type="predicted"/>
<evidence type="ECO:0000259" key="1">
    <source>
        <dbReference type="Pfam" id="PF13976"/>
    </source>
</evidence>
<reference evidence="2 3" key="1">
    <citation type="submission" date="2019-12" db="EMBL/GenBank/DDBJ databases">
        <authorList>
            <person name="Scholz U."/>
            <person name="Mascher M."/>
            <person name="Fiebig A."/>
        </authorList>
    </citation>
    <scope>NUCLEOTIDE SEQUENCE</scope>
</reference>
<feature type="domain" description="GAG-pre-integrase" evidence="1">
    <location>
        <begin position="54"/>
        <end position="102"/>
    </location>
</feature>
<evidence type="ECO:0000313" key="2">
    <source>
        <dbReference type="EMBL" id="CAA2616910.1"/>
    </source>
</evidence>
<dbReference type="EMBL" id="LR743589">
    <property type="protein sequence ID" value="CAA2616910.1"/>
    <property type="molecule type" value="Genomic_DNA"/>
</dbReference>
<accession>A0A7I8II71</accession>
<sequence length="138" mass="15553">MLKANGYSYHAENENLQVKQGALVIMKGNKLWSNIYHLVRSTVAGGADTATPNHSMLDTNLLWHLHLGHMSEVGMKKIHKHGLFKVVQLYKLDFCTLCIMSKRCNVKFKNSTNESSSILDYIYLDVWGPVDIMLKGGS</sequence>